<reference evidence="1 2" key="1">
    <citation type="journal article" date="2022" name="New Phytol.">
        <title>Ecological generalism drives hyperdiversity of secondary metabolite gene clusters in xylarialean endophytes.</title>
        <authorList>
            <person name="Franco M.E.E."/>
            <person name="Wisecaver J.H."/>
            <person name="Arnold A.E."/>
            <person name="Ju Y.M."/>
            <person name="Slot J.C."/>
            <person name="Ahrendt S."/>
            <person name="Moore L.P."/>
            <person name="Eastman K.E."/>
            <person name="Scott K."/>
            <person name="Konkel Z."/>
            <person name="Mondo S.J."/>
            <person name="Kuo A."/>
            <person name="Hayes R.D."/>
            <person name="Haridas S."/>
            <person name="Andreopoulos B."/>
            <person name="Riley R."/>
            <person name="LaButti K."/>
            <person name="Pangilinan J."/>
            <person name="Lipzen A."/>
            <person name="Amirebrahimi M."/>
            <person name="Yan J."/>
            <person name="Adam C."/>
            <person name="Keymanesh K."/>
            <person name="Ng V."/>
            <person name="Louie K."/>
            <person name="Northen T."/>
            <person name="Drula E."/>
            <person name="Henrissat B."/>
            <person name="Hsieh H.M."/>
            <person name="Youens-Clark K."/>
            <person name="Lutzoni F."/>
            <person name="Miadlikowska J."/>
            <person name="Eastwood D.C."/>
            <person name="Hamelin R.C."/>
            <person name="Grigoriev I.V."/>
            <person name="U'Ren J.M."/>
        </authorList>
    </citation>
    <scope>NUCLEOTIDE SEQUENCE [LARGE SCALE GENOMIC DNA]</scope>
    <source>
        <strain evidence="1 2">ER1909</strain>
    </source>
</reference>
<evidence type="ECO:0000313" key="1">
    <source>
        <dbReference type="EMBL" id="KAI6086106.1"/>
    </source>
</evidence>
<accession>A0ACC0D0S1</accession>
<sequence>MATDVPVLSDSKMKTKDVSTGTATDLPSEVDEKKLMRKLDGHIIPLVMLLFVQTRLAFWIGIRFDNCYLGLQITNRLSSVNIGNARLYSMETDLGLVGNQFQIAVSIFFVTYLFFEVPSNLVLKPLTPSRYIAFIAFGWGIIATCTGFVHSYGALIAVRLILGVVEAGLFPGLNVYLTFFYTKQELALRVGYLFVSAAIAGALGGLLAYGIGQMDGVAGYHGWRWIFIIEGLPSILLGVVSFFLLPDDIDHAYFLTPEEKKLAKARHLRHYGVTESAQKFDKADMMAAFKDWKVWMFCIGQFGVDTLLYGYSTFLPTIIRGLGQWSTAEIQLLTIPCYFVGAATYMGIAYLSDHKQMRGIFCVIFGAVSVVGYGVLLSNSSAGVHYFGCFLVATGLYVIVGLPLAWLPNNSPRYGKRTTANGMQLTSGNAAGIMSSFIYPSTDGPRYIVGNAVSLSLVGMAACIYGFMSFWFHRRNKYREAGNLESKHEHLTEDELAELGDDSMSIYSFLIAVRSDGQQLMNESGDTTSHLMGMFYRTLRMVDNGIKPLYVFDGAPPKLKSGELARRSQRKAEAKEGLEEAKETGTAEDVEKFSRRTVRVTREHNAECQQLLKLMGIPYIIAPTEAEAQCAVLARAGKVYAAASEDMDTLCFHSPVLLRHLTFSEQRKEPIQEVHVDKVLEGLNMDRKQFVDLCILLGCDYLDPIPKVGPSTALKLIRQYGSLEKVVEYIKNDSKYTLPDDWPFEDARALFFEPDVRPADDPLCDVKWEKPDIEGLVKFLVTDKGFNEDRVRAGGARLEKATKSSQQARLEGFFKVVPKTDEEKASLKRKRDEQNEAKKKKQKEEKKEKAKAKAKPRGTA</sequence>
<organism evidence="1 2">
    <name type="scientific">Hypoxylon rubiginosum</name>
    <dbReference type="NCBI Taxonomy" id="110542"/>
    <lineage>
        <taxon>Eukaryota</taxon>
        <taxon>Fungi</taxon>
        <taxon>Dikarya</taxon>
        <taxon>Ascomycota</taxon>
        <taxon>Pezizomycotina</taxon>
        <taxon>Sordariomycetes</taxon>
        <taxon>Xylariomycetidae</taxon>
        <taxon>Xylariales</taxon>
        <taxon>Hypoxylaceae</taxon>
        <taxon>Hypoxylon</taxon>
    </lineage>
</organism>
<comment type="caution">
    <text evidence="1">The sequence shown here is derived from an EMBL/GenBank/DDBJ whole genome shotgun (WGS) entry which is preliminary data.</text>
</comment>
<keyword evidence="2" id="KW-1185">Reference proteome</keyword>
<proteinExistence type="predicted"/>
<gene>
    <name evidence="1" type="ORF">F4821DRAFT_270259</name>
</gene>
<protein>
    <submittedName>
        <fullName evidence="1">DNA-repair protein rad2</fullName>
    </submittedName>
</protein>
<dbReference type="Proteomes" id="UP001497680">
    <property type="component" value="Unassembled WGS sequence"/>
</dbReference>
<dbReference type="EMBL" id="MU394319">
    <property type="protein sequence ID" value="KAI6086106.1"/>
    <property type="molecule type" value="Genomic_DNA"/>
</dbReference>
<name>A0ACC0D0S1_9PEZI</name>
<evidence type="ECO:0000313" key="2">
    <source>
        <dbReference type="Proteomes" id="UP001497680"/>
    </source>
</evidence>